<accession>A0ABP5K8H2</accession>
<dbReference type="RefSeq" id="WP_344559557.1">
    <property type="nucleotide sequence ID" value="NZ_BAAANS010000123.1"/>
</dbReference>
<dbReference type="InterPro" id="IPR011989">
    <property type="entry name" value="ARM-like"/>
</dbReference>
<name>A0ABP5K8H2_9ACTN</name>
<proteinExistence type="predicted"/>
<reference evidence="2" key="1">
    <citation type="journal article" date="2019" name="Int. J. Syst. Evol. Microbiol.">
        <title>The Global Catalogue of Microorganisms (GCM) 10K type strain sequencing project: providing services to taxonomists for standard genome sequencing and annotation.</title>
        <authorList>
            <consortium name="The Broad Institute Genomics Platform"/>
            <consortium name="The Broad Institute Genome Sequencing Center for Infectious Disease"/>
            <person name="Wu L."/>
            <person name="Ma J."/>
        </authorList>
    </citation>
    <scope>NUCLEOTIDE SEQUENCE [LARGE SCALE GENOMIC DNA]</scope>
    <source>
        <strain evidence="2">JCM 14559</strain>
    </source>
</reference>
<evidence type="ECO:0008006" key="3">
    <source>
        <dbReference type="Google" id="ProtNLM"/>
    </source>
</evidence>
<sequence length="209" mass="22697">MGFEMALTLDEAVGQLGHRLSPKRRSAALRLRRLADPAAGPSLLEALQREVRDTRTWETQYQLVMALGACGHRPALGLIRELAQRPFEATMVYTALGDAVIRLSTPDETVHSLRWCLETGTPMLADGALRAVAMQRLVLDAATIDYVLDFLDPLDAHDGLRFWAAAAAAGWPGPRVTEFLRGCAAGPRVDVADAAASSLQGKYQTYSPL</sequence>
<dbReference type="Proteomes" id="UP001500897">
    <property type="component" value="Unassembled WGS sequence"/>
</dbReference>
<evidence type="ECO:0000313" key="2">
    <source>
        <dbReference type="Proteomes" id="UP001500897"/>
    </source>
</evidence>
<dbReference type="InterPro" id="IPR004155">
    <property type="entry name" value="PBS_lyase_HEAT"/>
</dbReference>
<dbReference type="EMBL" id="BAAANS010000123">
    <property type="protein sequence ID" value="GAA2126486.1"/>
    <property type="molecule type" value="Genomic_DNA"/>
</dbReference>
<dbReference type="SMART" id="SM00567">
    <property type="entry name" value="EZ_HEAT"/>
    <property type="match status" value="2"/>
</dbReference>
<gene>
    <name evidence="1" type="ORF">GCM10009759_78920</name>
</gene>
<evidence type="ECO:0000313" key="1">
    <source>
        <dbReference type="EMBL" id="GAA2126486.1"/>
    </source>
</evidence>
<keyword evidence="2" id="KW-1185">Reference proteome</keyword>
<dbReference type="InterPro" id="IPR016024">
    <property type="entry name" value="ARM-type_fold"/>
</dbReference>
<protein>
    <recommendedName>
        <fullName evidence="3">HEAT repeat protein</fullName>
    </recommendedName>
</protein>
<organism evidence="1 2">
    <name type="scientific">Kitasatospora saccharophila</name>
    <dbReference type="NCBI Taxonomy" id="407973"/>
    <lineage>
        <taxon>Bacteria</taxon>
        <taxon>Bacillati</taxon>
        <taxon>Actinomycetota</taxon>
        <taxon>Actinomycetes</taxon>
        <taxon>Kitasatosporales</taxon>
        <taxon>Streptomycetaceae</taxon>
        <taxon>Kitasatospora</taxon>
    </lineage>
</organism>
<comment type="caution">
    <text evidence="1">The sequence shown here is derived from an EMBL/GenBank/DDBJ whole genome shotgun (WGS) entry which is preliminary data.</text>
</comment>
<dbReference type="SUPFAM" id="SSF48371">
    <property type="entry name" value="ARM repeat"/>
    <property type="match status" value="1"/>
</dbReference>
<dbReference type="Gene3D" id="1.25.10.10">
    <property type="entry name" value="Leucine-rich Repeat Variant"/>
    <property type="match status" value="1"/>
</dbReference>